<sequence>SWLFDWDPPGTQPTVSIPQTAQCETLFIKWTRATGNVPDYVPPFYLRIYTSTFPFPIVVDAGEQLNTSFTVPFAPGTQYQICMVDSQGNSGGCQASYTVYPNPTIATNHTTNQTTLVPATCGNLTYPTQSLNVTGIDNNGPLTQMAWTDQCNDISVTPLNGTPPFVLTVAPTYHPPLNITSDSMKPINWTVTLGWAHQYYLSLVDSQGLSWSIGPLHSGGNGLTDCLVLGGNSLGHNVSPGVAAGASVAALVVGIMIGGLTFWWIAARRRPVPASRIVKRHSSVTSQTSQREHMNQYGITPYPSTPEPSTMSPDPSTSTDVISRAASPPGSPPAQVGRSLSERTAPQVYVVHHDGGRPPISVYHTEGAEVVELPPSYGPGTPVDAPLAQSARAIRRLSQKMRGSSSRTVSNN</sequence>
<keyword evidence="2" id="KW-0472">Membrane</keyword>
<name>A0A166GWN1_9AGAM</name>
<protein>
    <submittedName>
        <fullName evidence="3">Uncharacterized protein</fullName>
    </submittedName>
</protein>
<gene>
    <name evidence="3" type="ORF">SISSUDRAFT_980936</name>
</gene>
<keyword evidence="4" id="KW-1185">Reference proteome</keyword>
<dbReference type="EMBL" id="KV428016">
    <property type="protein sequence ID" value="KZT42093.1"/>
    <property type="molecule type" value="Genomic_DNA"/>
</dbReference>
<dbReference type="Proteomes" id="UP000076798">
    <property type="component" value="Unassembled WGS sequence"/>
</dbReference>
<keyword evidence="2" id="KW-1133">Transmembrane helix</keyword>
<dbReference type="AlphaFoldDB" id="A0A166GWN1"/>
<evidence type="ECO:0000256" key="1">
    <source>
        <dbReference type="SAM" id="MobiDB-lite"/>
    </source>
</evidence>
<feature type="region of interest" description="Disordered" evidence="1">
    <location>
        <begin position="278"/>
        <end position="340"/>
    </location>
</feature>
<dbReference type="OrthoDB" id="2563021at2759"/>
<keyword evidence="2" id="KW-0812">Transmembrane</keyword>
<accession>A0A166GWN1</accession>
<evidence type="ECO:0000313" key="4">
    <source>
        <dbReference type="Proteomes" id="UP000076798"/>
    </source>
</evidence>
<dbReference type="STRING" id="1314776.A0A166GWN1"/>
<organism evidence="3 4">
    <name type="scientific">Sistotremastrum suecicum HHB10207 ss-3</name>
    <dbReference type="NCBI Taxonomy" id="1314776"/>
    <lineage>
        <taxon>Eukaryota</taxon>
        <taxon>Fungi</taxon>
        <taxon>Dikarya</taxon>
        <taxon>Basidiomycota</taxon>
        <taxon>Agaricomycotina</taxon>
        <taxon>Agaricomycetes</taxon>
        <taxon>Sistotremastrales</taxon>
        <taxon>Sistotremastraceae</taxon>
        <taxon>Sistotremastrum</taxon>
    </lineage>
</organism>
<proteinExistence type="predicted"/>
<evidence type="ECO:0000313" key="3">
    <source>
        <dbReference type="EMBL" id="KZT42093.1"/>
    </source>
</evidence>
<reference evidence="3 4" key="1">
    <citation type="journal article" date="2016" name="Mol. Biol. Evol.">
        <title>Comparative Genomics of Early-Diverging Mushroom-Forming Fungi Provides Insights into the Origins of Lignocellulose Decay Capabilities.</title>
        <authorList>
            <person name="Nagy L.G."/>
            <person name="Riley R."/>
            <person name="Tritt A."/>
            <person name="Adam C."/>
            <person name="Daum C."/>
            <person name="Floudas D."/>
            <person name="Sun H."/>
            <person name="Yadav J.S."/>
            <person name="Pangilinan J."/>
            <person name="Larsson K.H."/>
            <person name="Matsuura K."/>
            <person name="Barry K."/>
            <person name="Labutti K."/>
            <person name="Kuo R."/>
            <person name="Ohm R.A."/>
            <person name="Bhattacharya S.S."/>
            <person name="Shirouzu T."/>
            <person name="Yoshinaga Y."/>
            <person name="Martin F.M."/>
            <person name="Grigoriev I.V."/>
            <person name="Hibbett D.S."/>
        </authorList>
    </citation>
    <scope>NUCLEOTIDE SEQUENCE [LARGE SCALE GENOMIC DNA]</scope>
    <source>
        <strain evidence="3 4">HHB10207 ss-3</strain>
    </source>
</reference>
<evidence type="ECO:0000256" key="2">
    <source>
        <dbReference type="SAM" id="Phobius"/>
    </source>
</evidence>
<feature type="non-terminal residue" evidence="3">
    <location>
        <position position="1"/>
    </location>
</feature>
<feature type="compositionally biased region" description="Low complexity" evidence="1">
    <location>
        <begin position="307"/>
        <end position="328"/>
    </location>
</feature>
<feature type="transmembrane region" description="Helical" evidence="2">
    <location>
        <begin position="242"/>
        <end position="266"/>
    </location>
</feature>